<dbReference type="FunFam" id="1.20.1250.20:FF:000511">
    <property type="entry name" value="MFS general substrate transporter"/>
    <property type="match status" value="1"/>
</dbReference>
<sequence length="499" mass="54700">MATTWDSKTGEVDDGHLENAPQPKELAGSNGPDSDSEVLSAWSLQEQARILRKVDVRLIPICGLMYCVSLLDRTNLSNAAIAGMNVELRLAKINGVDRYSIVTLVFFITYTIFQPPGTIICRKVGPRVFLSTITLFWGGVMIGFGFVKDWKALIGLRAILGVLEAGFFPGVVYLMSTWYKRYEMGKRYAGFYLIGCVASAFGGILAFGLMQMKGVAGFNGWRWIFIIEGILTCIVAGLGAIFLLSFPDSTRSKSLNFLTPDELRCIIARVNMDRGDVELTKFNFKKWAGSGADWKIWAYALIFGSITTVSYALAYFLPIILNINLGFDVGTAQCLIAPPYVFAGIMMILTGWWGDRYRMRGPAIAFNAITAIIGLSILGFHPNAKVRYFGVFLATAGANANVPVCMAYQANNIRGQWKRAFCSATLVGFGSLGGIVGSTVFRSEDRPGYVPGISVAIGSQVLICFCVAALTVAFRKQNGRADRGEVVLEEGDENFRYTY</sequence>
<feature type="transmembrane region" description="Helical" evidence="7">
    <location>
        <begin position="364"/>
        <end position="382"/>
    </location>
</feature>
<dbReference type="EMBL" id="FJOG01000005">
    <property type="protein sequence ID" value="CZR54644.1"/>
    <property type="molecule type" value="Genomic_DNA"/>
</dbReference>
<accession>A0A1L7WPE3</accession>
<feature type="compositionally biased region" description="Basic and acidic residues" evidence="6">
    <location>
        <begin position="8"/>
        <end position="17"/>
    </location>
</feature>
<evidence type="ECO:0000256" key="5">
    <source>
        <dbReference type="ARBA" id="ARBA00023136"/>
    </source>
</evidence>
<keyword evidence="10" id="KW-1185">Reference proteome</keyword>
<feature type="region of interest" description="Disordered" evidence="6">
    <location>
        <begin position="1"/>
        <end position="34"/>
    </location>
</feature>
<dbReference type="OrthoDB" id="3639251at2759"/>
<evidence type="ECO:0000313" key="10">
    <source>
        <dbReference type="Proteomes" id="UP000184330"/>
    </source>
</evidence>
<evidence type="ECO:0000259" key="8">
    <source>
        <dbReference type="PROSITE" id="PS50850"/>
    </source>
</evidence>
<name>A0A1L7WPE3_9HELO</name>
<dbReference type="GO" id="GO:0022857">
    <property type="term" value="F:transmembrane transporter activity"/>
    <property type="evidence" value="ECO:0007669"/>
    <property type="project" value="InterPro"/>
</dbReference>
<keyword evidence="3 7" id="KW-0812">Transmembrane</keyword>
<dbReference type="GO" id="GO:0016020">
    <property type="term" value="C:membrane"/>
    <property type="evidence" value="ECO:0007669"/>
    <property type="project" value="UniProtKB-SubCell"/>
</dbReference>
<keyword evidence="2" id="KW-0813">Transport</keyword>
<organism evidence="9 10">
    <name type="scientific">Phialocephala subalpina</name>
    <dbReference type="NCBI Taxonomy" id="576137"/>
    <lineage>
        <taxon>Eukaryota</taxon>
        <taxon>Fungi</taxon>
        <taxon>Dikarya</taxon>
        <taxon>Ascomycota</taxon>
        <taxon>Pezizomycotina</taxon>
        <taxon>Leotiomycetes</taxon>
        <taxon>Helotiales</taxon>
        <taxon>Mollisiaceae</taxon>
        <taxon>Phialocephala</taxon>
        <taxon>Phialocephala fortinii species complex</taxon>
    </lineage>
</organism>
<dbReference type="AlphaFoldDB" id="A0A1L7WPE3"/>
<dbReference type="InterPro" id="IPR011701">
    <property type="entry name" value="MFS"/>
</dbReference>
<dbReference type="FunFam" id="1.20.1250.20:FF:000409">
    <property type="entry name" value="MFS general substrate transporter"/>
    <property type="match status" value="1"/>
</dbReference>
<evidence type="ECO:0000313" key="9">
    <source>
        <dbReference type="EMBL" id="CZR54644.1"/>
    </source>
</evidence>
<proteinExistence type="predicted"/>
<feature type="transmembrane region" description="Helical" evidence="7">
    <location>
        <begin position="296"/>
        <end position="317"/>
    </location>
</feature>
<dbReference type="PANTHER" id="PTHR43791">
    <property type="entry name" value="PERMEASE-RELATED"/>
    <property type="match status" value="1"/>
</dbReference>
<feature type="transmembrane region" description="Helical" evidence="7">
    <location>
        <begin position="128"/>
        <end position="147"/>
    </location>
</feature>
<evidence type="ECO:0000256" key="7">
    <source>
        <dbReference type="SAM" id="Phobius"/>
    </source>
</evidence>
<comment type="subcellular location">
    <subcellularLocation>
        <location evidence="1">Membrane</location>
        <topology evidence="1">Multi-pass membrane protein</topology>
    </subcellularLocation>
</comment>
<dbReference type="InterPro" id="IPR020846">
    <property type="entry name" value="MFS_dom"/>
</dbReference>
<dbReference type="PROSITE" id="PS50850">
    <property type="entry name" value="MFS"/>
    <property type="match status" value="1"/>
</dbReference>
<feature type="transmembrane region" description="Helical" evidence="7">
    <location>
        <begin position="453"/>
        <end position="474"/>
    </location>
</feature>
<evidence type="ECO:0000256" key="6">
    <source>
        <dbReference type="SAM" id="MobiDB-lite"/>
    </source>
</evidence>
<feature type="transmembrane region" description="Helical" evidence="7">
    <location>
        <begin position="221"/>
        <end position="244"/>
    </location>
</feature>
<keyword evidence="5 7" id="KW-0472">Membrane</keyword>
<dbReference type="Pfam" id="PF07690">
    <property type="entry name" value="MFS_1"/>
    <property type="match status" value="1"/>
</dbReference>
<evidence type="ECO:0000256" key="4">
    <source>
        <dbReference type="ARBA" id="ARBA00022989"/>
    </source>
</evidence>
<feature type="transmembrane region" description="Helical" evidence="7">
    <location>
        <begin position="99"/>
        <end position="121"/>
    </location>
</feature>
<feature type="transmembrane region" description="Helical" evidence="7">
    <location>
        <begin position="388"/>
        <end position="408"/>
    </location>
</feature>
<gene>
    <name evidence="9" type="ORF">PAC_04528</name>
</gene>
<dbReference type="SUPFAM" id="SSF103473">
    <property type="entry name" value="MFS general substrate transporter"/>
    <property type="match status" value="1"/>
</dbReference>
<feature type="transmembrane region" description="Helical" evidence="7">
    <location>
        <begin position="153"/>
        <end position="176"/>
    </location>
</feature>
<feature type="domain" description="Major facilitator superfamily (MFS) profile" evidence="8">
    <location>
        <begin position="58"/>
        <end position="476"/>
    </location>
</feature>
<dbReference type="Gene3D" id="1.20.1250.20">
    <property type="entry name" value="MFS general substrate transporter like domains"/>
    <property type="match status" value="2"/>
</dbReference>
<feature type="transmembrane region" description="Helical" evidence="7">
    <location>
        <begin position="329"/>
        <end position="352"/>
    </location>
</feature>
<feature type="transmembrane region" description="Helical" evidence="7">
    <location>
        <begin position="420"/>
        <end position="441"/>
    </location>
</feature>
<keyword evidence="4 7" id="KW-1133">Transmembrane helix</keyword>
<evidence type="ECO:0000256" key="2">
    <source>
        <dbReference type="ARBA" id="ARBA00022448"/>
    </source>
</evidence>
<evidence type="ECO:0000256" key="3">
    <source>
        <dbReference type="ARBA" id="ARBA00022692"/>
    </source>
</evidence>
<protein>
    <submittedName>
        <fullName evidence="9">Related to nicotinamide mononucleotide permease</fullName>
    </submittedName>
</protein>
<dbReference type="Proteomes" id="UP000184330">
    <property type="component" value="Unassembled WGS sequence"/>
</dbReference>
<feature type="transmembrane region" description="Helical" evidence="7">
    <location>
        <begin position="188"/>
        <end position="209"/>
    </location>
</feature>
<dbReference type="InterPro" id="IPR036259">
    <property type="entry name" value="MFS_trans_sf"/>
</dbReference>
<evidence type="ECO:0000256" key="1">
    <source>
        <dbReference type="ARBA" id="ARBA00004141"/>
    </source>
</evidence>
<reference evidence="9 10" key="1">
    <citation type="submission" date="2016-03" db="EMBL/GenBank/DDBJ databases">
        <authorList>
            <person name="Ploux O."/>
        </authorList>
    </citation>
    <scope>NUCLEOTIDE SEQUENCE [LARGE SCALE GENOMIC DNA]</scope>
    <source>
        <strain evidence="9 10">UAMH 11012</strain>
    </source>
</reference>
<dbReference type="PANTHER" id="PTHR43791:SF47">
    <property type="entry name" value="MAJOR FACILITATOR SUPERFAMILY (MFS) PROFILE DOMAIN-CONTAINING PROTEIN-RELATED"/>
    <property type="match status" value="1"/>
</dbReference>